<dbReference type="AlphaFoldDB" id="A0A420WR10"/>
<accession>A0A420WR10</accession>
<evidence type="ECO:0000313" key="2">
    <source>
        <dbReference type="Proteomes" id="UP000277424"/>
    </source>
</evidence>
<dbReference type="RefSeq" id="WP_121218389.1">
    <property type="nucleotide sequence ID" value="NZ_RBIG01000001.1"/>
</dbReference>
<organism evidence="1 2">
    <name type="scientific">Oceanibaculum indicum</name>
    <dbReference type="NCBI Taxonomy" id="526216"/>
    <lineage>
        <taxon>Bacteria</taxon>
        <taxon>Pseudomonadati</taxon>
        <taxon>Pseudomonadota</taxon>
        <taxon>Alphaproteobacteria</taxon>
        <taxon>Rhodospirillales</taxon>
        <taxon>Oceanibaculaceae</taxon>
        <taxon>Oceanibaculum</taxon>
    </lineage>
</organism>
<reference evidence="1 2" key="1">
    <citation type="submission" date="2018-10" db="EMBL/GenBank/DDBJ databases">
        <title>Comparative analysis of microorganisms from saline springs in Andes Mountain Range, Colombia.</title>
        <authorList>
            <person name="Rubin E."/>
        </authorList>
    </citation>
    <scope>NUCLEOTIDE SEQUENCE [LARGE SCALE GENOMIC DNA]</scope>
    <source>
        <strain evidence="1 2">USBA 36</strain>
    </source>
</reference>
<evidence type="ECO:0000313" key="1">
    <source>
        <dbReference type="EMBL" id="RKQ73478.1"/>
    </source>
</evidence>
<dbReference type="Proteomes" id="UP000277424">
    <property type="component" value="Unassembled WGS sequence"/>
</dbReference>
<gene>
    <name evidence="1" type="ORF">BCL74_1267</name>
</gene>
<sequence length="81" mass="8581">MIGAVVASAASGGDPPRAENVRRMARAIAEDEARYGHSTFGLLQERGWSIEEVAELAEEATAMARAINAARRGTTTEGPRP</sequence>
<proteinExistence type="predicted"/>
<name>A0A420WR10_9PROT</name>
<dbReference type="EMBL" id="RBIG01000001">
    <property type="protein sequence ID" value="RKQ73478.1"/>
    <property type="molecule type" value="Genomic_DNA"/>
</dbReference>
<comment type="caution">
    <text evidence="1">The sequence shown here is derived from an EMBL/GenBank/DDBJ whole genome shotgun (WGS) entry which is preliminary data.</text>
</comment>
<protein>
    <submittedName>
        <fullName evidence="1">Uncharacterized protein</fullName>
    </submittedName>
</protein>